<dbReference type="InterPro" id="IPR009061">
    <property type="entry name" value="DNA-bd_dom_put_sf"/>
</dbReference>
<keyword evidence="2" id="KW-0805">Transcription regulation</keyword>
<dbReference type="PANTHER" id="PTHR30204:SF69">
    <property type="entry name" value="MERR-FAMILY TRANSCRIPTIONAL REGULATOR"/>
    <property type="match status" value="1"/>
</dbReference>
<keyword evidence="3" id="KW-0238">DNA-binding</keyword>
<dbReference type="InterPro" id="IPR047057">
    <property type="entry name" value="MerR_fam"/>
</dbReference>
<organism evidence="6 7">
    <name type="scientific">Faecalicatena faecalis</name>
    <dbReference type="NCBI Taxonomy" id="2726362"/>
    <lineage>
        <taxon>Bacteria</taxon>
        <taxon>Bacillati</taxon>
        <taxon>Bacillota</taxon>
        <taxon>Clostridia</taxon>
        <taxon>Lachnospirales</taxon>
        <taxon>Lachnospiraceae</taxon>
        <taxon>Faecalicatena</taxon>
    </lineage>
</organism>
<dbReference type="RefSeq" id="WP_168866513.1">
    <property type="nucleotide sequence ID" value="NZ_JABACJ020000002.1"/>
</dbReference>
<proteinExistence type="predicted"/>
<dbReference type="InterPro" id="IPR000551">
    <property type="entry name" value="MerR-type_HTH_dom"/>
</dbReference>
<dbReference type="Gene3D" id="3.20.80.10">
    <property type="entry name" value="Regulatory factor, effector binding domain"/>
    <property type="match status" value="1"/>
</dbReference>
<keyword evidence="7" id="KW-1185">Reference proteome</keyword>
<dbReference type="PROSITE" id="PS00552">
    <property type="entry name" value="HTH_MERR_1"/>
    <property type="match status" value="1"/>
</dbReference>
<dbReference type="SMART" id="SM00422">
    <property type="entry name" value="HTH_MERR"/>
    <property type="match status" value="1"/>
</dbReference>
<dbReference type="PROSITE" id="PS50937">
    <property type="entry name" value="HTH_MERR_2"/>
    <property type="match status" value="1"/>
</dbReference>
<evidence type="ECO:0000313" key="6">
    <source>
        <dbReference type="EMBL" id="MBU3874724.1"/>
    </source>
</evidence>
<evidence type="ECO:0000256" key="2">
    <source>
        <dbReference type="ARBA" id="ARBA00023015"/>
    </source>
</evidence>
<dbReference type="SUPFAM" id="SSF46955">
    <property type="entry name" value="Putative DNA-binding domain"/>
    <property type="match status" value="1"/>
</dbReference>
<dbReference type="SUPFAM" id="SSF55136">
    <property type="entry name" value="Probable bacterial effector-binding domain"/>
    <property type="match status" value="1"/>
</dbReference>
<reference evidence="6 7" key="1">
    <citation type="submission" date="2021-06" db="EMBL/GenBank/DDBJ databases">
        <title>Faecalicatena sp. nov. isolated from porcine feces.</title>
        <authorList>
            <person name="Oh B.S."/>
            <person name="Lee J.H."/>
        </authorList>
    </citation>
    <scope>NUCLEOTIDE SEQUENCE [LARGE SCALE GENOMIC DNA]</scope>
    <source>
        <strain evidence="6 7">AGMB00832</strain>
    </source>
</reference>
<comment type="caution">
    <text evidence="6">The sequence shown here is derived from an EMBL/GenBank/DDBJ whole genome shotgun (WGS) entry which is preliminary data.</text>
</comment>
<dbReference type="Proteomes" id="UP000723714">
    <property type="component" value="Unassembled WGS sequence"/>
</dbReference>
<dbReference type="Pfam" id="PF13411">
    <property type="entry name" value="MerR_1"/>
    <property type="match status" value="1"/>
</dbReference>
<dbReference type="PANTHER" id="PTHR30204">
    <property type="entry name" value="REDOX-CYCLING DRUG-SENSING TRANSCRIPTIONAL ACTIVATOR SOXR"/>
    <property type="match status" value="1"/>
</dbReference>
<dbReference type="CDD" id="cd01107">
    <property type="entry name" value="HTH_BmrR"/>
    <property type="match status" value="1"/>
</dbReference>
<dbReference type="InterPro" id="IPR010499">
    <property type="entry name" value="AraC_E-bd"/>
</dbReference>
<accession>A0ABS6CZN1</accession>
<keyword evidence="4" id="KW-0804">Transcription</keyword>
<sequence length="278" mass="32653">MFRIGEFSKLIQVSVRMLRYYDETGLLKPAEIDTWTGYRMYSVEQIPTLNKIIYLRDSGFNVSEIAIALSCDDNTLTIELLEKKQCEIKKNMQLEQEKLMKIETAKQELLNGKNEIHYNVSIKSIPSYYVLSLRKVIPNYYAEGELWKELSDFAKERNIDLSEDTFSIYHDEDYREENVDVELCAKVNKSGQDIGSFKFYYTNPVPIMACTMVYGDFSNISIAYNVFAKWLQKNSQYTMYGENRQIVHRGPWNEVDPQKYLTEIQIPLKRMEKMSCDN</sequence>
<dbReference type="InterPro" id="IPR011256">
    <property type="entry name" value="Reg_factor_effector_dom_sf"/>
</dbReference>
<evidence type="ECO:0000259" key="5">
    <source>
        <dbReference type="PROSITE" id="PS50937"/>
    </source>
</evidence>
<dbReference type="InterPro" id="IPR029442">
    <property type="entry name" value="GyrI-like"/>
</dbReference>
<dbReference type="Pfam" id="PF06445">
    <property type="entry name" value="GyrI-like"/>
    <property type="match status" value="1"/>
</dbReference>
<protein>
    <submittedName>
        <fullName evidence="6">MerR family transcriptional regulator</fullName>
    </submittedName>
</protein>
<keyword evidence="1" id="KW-0678">Repressor</keyword>
<evidence type="ECO:0000256" key="1">
    <source>
        <dbReference type="ARBA" id="ARBA00022491"/>
    </source>
</evidence>
<dbReference type="SMART" id="SM00871">
    <property type="entry name" value="AraC_E_bind"/>
    <property type="match status" value="1"/>
</dbReference>
<evidence type="ECO:0000256" key="4">
    <source>
        <dbReference type="ARBA" id="ARBA00023163"/>
    </source>
</evidence>
<evidence type="ECO:0000313" key="7">
    <source>
        <dbReference type="Proteomes" id="UP000723714"/>
    </source>
</evidence>
<name>A0ABS6CZN1_9FIRM</name>
<dbReference type="Gene3D" id="1.10.1660.10">
    <property type="match status" value="1"/>
</dbReference>
<dbReference type="EMBL" id="JABACJ020000002">
    <property type="protein sequence ID" value="MBU3874724.1"/>
    <property type="molecule type" value="Genomic_DNA"/>
</dbReference>
<feature type="domain" description="HTH merR-type" evidence="5">
    <location>
        <begin position="1"/>
        <end position="71"/>
    </location>
</feature>
<evidence type="ECO:0000256" key="3">
    <source>
        <dbReference type="ARBA" id="ARBA00023125"/>
    </source>
</evidence>
<gene>
    <name evidence="6" type="ORF">HGO97_002710</name>
</gene>